<dbReference type="GO" id="GO:0006777">
    <property type="term" value="P:Mo-molybdopterin cofactor biosynthetic process"/>
    <property type="evidence" value="ECO:0007669"/>
    <property type="project" value="UniProtKB-UniRule"/>
</dbReference>
<reference evidence="8 9" key="1">
    <citation type="submission" date="2016-11" db="EMBL/GenBank/DDBJ databases">
        <title>Sphingorhabdus sp. LPB0140, isolated from marine environment.</title>
        <authorList>
            <person name="Kim E."/>
            <person name="Yi H."/>
        </authorList>
    </citation>
    <scope>NUCLEOTIDE SEQUENCE [LARGE SCALE GENOMIC DNA]</scope>
    <source>
        <strain evidence="8 9">LPB0140</strain>
    </source>
</reference>
<evidence type="ECO:0000259" key="7">
    <source>
        <dbReference type="SMART" id="SM00852"/>
    </source>
</evidence>
<dbReference type="InterPro" id="IPR005110">
    <property type="entry name" value="MoeA_linker/N"/>
</dbReference>
<evidence type="ECO:0000256" key="3">
    <source>
        <dbReference type="ARBA" id="ARBA00010763"/>
    </source>
</evidence>
<dbReference type="Pfam" id="PF03453">
    <property type="entry name" value="MoeA_N"/>
    <property type="match status" value="1"/>
</dbReference>
<dbReference type="Gene3D" id="2.40.340.10">
    <property type="entry name" value="MoeA, C-terminal, domain IV"/>
    <property type="match status" value="1"/>
</dbReference>
<keyword evidence="4 6" id="KW-0501">Molybdenum cofactor biosynthesis</keyword>
<name>A0A1L3J8X4_9SPHN</name>
<dbReference type="GO" id="GO:0005829">
    <property type="term" value="C:cytosol"/>
    <property type="evidence" value="ECO:0007669"/>
    <property type="project" value="TreeGrafter"/>
</dbReference>
<dbReference type="STRING" id="1913578.LPB140_00515"/>
<dbReference type="InterPro" id="IPR005111">
    <property type="entry name" value="MoeA_C_domain_IV"/>
</dbReference>
<dbReference type="RefSeq" id="WP_072558221.1">
    <property type="nucleotide sequence ID" value="NZ_CP018154.1"/>
</dbReference>
<gene>
    <name evidence="8" type="ORF">LPB140_00515</name>
</gene>
<dbReference type="Gene3D" id="3.90.105.10">
    <property type="entry name" value="Molybdopterin biosynthesis moea protein, domain 2"/>
    <property type="match status" value="1"/>
</dbReference>
<dbReference type="SUPFAM" id="SSF53218">
    <property type="entry name" value="Molybdenum cofactor biosynthesis proteins"/>
    <property type="match status" value="1"/>
</dbReference>
<accession>A0A1L3J8X4</accession>
<proteinExistence type="inferred from homology"/>
<dbReference type="OrthoDB" id="9804758at2"/>
<dbReference type="PANTHER" id="PTHR10192">
    <property type="entry name" value="MOLYBDOPTERIN BIOSYNTHESIS PROTEIN"/>
    <property type="match status" value="1"/>
</dbReference>
<protein>
    <recommendedName>
        <fullName evidence="6">Molybdopterin molybdenumtransferase</fullName>
        <ecNumber evidence="6">2.10.1.1</ecNumber>
    </recommendedName>
</protein>
<evidence type="ECO:0000256" key="4">
    <source>
        <dbReference type="ARBA" id="ARBA00023150"/>
    </source>
</evidence>
<evidence type="ECO:0000256" key="2">
    <source>
        <dbReference type="ARBA" id="ARBA00005046"/>
    </source>
</evidence>
<organism evidence="8 9">
    <name type="scientific">Sphingorhabdus lutea</name>
    <dbReference type="NCBI Taxonomy" id="1913578"/>
    <lineage>
        <taxon>Bacteria</taxon>
        <taxon>Pseudomonadati</taxon>
        <taxon>Pseudomonadota</taxon>
        <taxon>Alphaproteobacteria</taxon>
        <taxon>Sphingomonadales</taxon>
        <taxon>Sphingomonadaceae</taxon>
        <taxon>Sphingorhabdus</taxon>
    </lineage>
</organism>
<dbReference type="GO" id="GO:0046872">
    <property type="term" value="F:metal ion binding"/>
    <property type="evidence" value="ECO:0007669"/>
    <property type="project" value="UniProtKB-UniRule"/>
</dbReference>
<dbReference type="CDD" id="cd00887">
    <property type="entry name" value="MoeA"/>
    <property type="match status" value="1"/>
</dbReference>
<dbReference type="InterPro" id="IPR036425">
    <property type="entry name" value="MoaB/Mog-like_dom_sf"/>
</dbReference>
<comment type="cofactor">
    <cofactor evidence="6">
        <name>Mg(2+)</name>
        <dbReference type="ChEBI" id="CHEBI:18420"/>
    </cofactor>
</comment>
<comment type="similarity">
    <text evidence="3 6">Belongs to the MoeA family.</text>
</comment>
<dbReference type="Proteomes" id="UP000242561">
    <property type="component" value="Chromosome"/>
</dbReference>
<keyword evidence="6" id="KW-0460">Magnesium</keyword>
<keyword evidence="6" id="KW-0500">Molybdenum</keyword>
<dbReference type="Pfam" id="PF00994">
    <property type="entry name" value="MoCF_biosynth"/>
    <property type="match status" value="1"/>
</dbReference>
<dbReference type="Gene3D" id="3.40.980.10">
    <property type="entry name" value="MoaB/Mog-like domain"/>
    <property type="match status" value="1"/>
</dbReference>
<dbReference type="SMART" id="SM00852">
    <property type="entry name" value="MoCF_biosynth"/>
    <property type="match status" value="1"/>
</dbReference>
<dbReference type="EC" id="2.10.1.1" evidence="6"/>
<dbReference type="InterPro" id="IPR038987">
    <property type="entry name" value="MoeA-like"/>
</dbReference>
<evidence type="ECO:0000256" key="5">
    <source>
        <dbReference type="ARBA" id="ARBA00047317"/>
    </source>
</evidence>
<dbReference type="EMBL" id="CP018154">
    <property type="protein sequence ID" value="APG61575.1"/>
    <property type="molecule type" value="Genomic_DNA"/>
</dbReference>
<evidence type="ECO:0000313" key="8">
    <source>
        <dbReference type="EMBL" id="APG61575.1"/>
    </source>
</evidence>
<dbReference type="InterPro" id="IPR036135">
    <property type="entry name" value="MoeA_linker/N_sf"/>
</dbReference>
<dbReference type="KEGG" id="sphl:LPB140_00515"/>
<dbReference type="Gene3D" id="2.170.190.11">
    <property type="entry name" value="Molybdopterin biosynthesis moea protein, domain 3"/>
    <property type="match status" value="1"/>
</dbReference>
<evidence type="ECO:0000313" key="9">
    <source>
        <dbReference type="Proteomes" id="UP000242561"/>
    </source>
</evidence>
<feature type="domain" description="MoaB/Mog" evidence="7">
    <location>
        <begin position="176"/>
        <end position="317"/>
    </location>
</feature>
<keyword evidence="9" id="KW-1185">Reference proteome</keyword>
<sequence>MICVDEARQIIIAAAQNISWRSETLPLHQILGRVAADDILANITQPPFNASAMDGYAVNFDDMALGAKLTIIGEAAAGNPIDIKVRRGQAVRIFTGSSVPDGANHIIIQEDVERQGDNIIVKNVQPTARNIRKSGIDFNEGDMILPKGTRILAPHLSILAAANIAEIKCLCRPRLAFFTNGDELKEPGATLKQGEIINSNPYSIAAFIEHWGGEAINLGCAPDNPQAISDLFAHACGNDVHADIIIPIGGASVGDYDYVKSAFAENGGRIIFSKIAVKPGKPTWFGAMHGRHVLGLPGNPASALVMAALFIQPLIKAYYGEKFTDLSMQLPLATSIEANGPRENYMRAKIIYGPNNQRYIQPADNQDSSLLSPFATHHHLIRRIANAPALNKGDLAEIYPLFGEAL</sequence>
<dbReference type="AlphaFoldDB" id="A0A1L3J8X4"/>
<comment type="catalytic activity">
    <reaction evidence="5">
        <text>adenylyl-molybdopterin + molybdate = Mo-molybdopterin + AMP + H(+)</text>
        <dbReference type="Rhea" id="RHEA:35047"/>
        <dbReference type="ChEBI" id="CHEBI:15378"/>
        <dbReference type="ChEBI" id="CHEBI:36264"/>
        <dbReference type="ChEBI" id="CHEBI:62727"/>
        <dbReference type="ChEBI" id="CHEBI:71302"/>
        <dbReference type="ChEBI" id="CHEBI:456215"/>
        <dbReference type="EC" id="2.10.1.1"/>
    </reaction>
</comment>
<dbReference type="GO" id="GO:0061599">
    <property type="term" value="F:molybdopterin molybdotransferase activity"/>
    <property type="evidence" value="ECO:0007669"/>
    <property type="project" value="UniProtKB-UniRule"/>
</dbReference>
<dbReference type="SUPFAM" id="SSF63882">
    <property type="entry name" value="MoeA N-terminal region -like"/>
    <property type="match status" value="1"/>
</dbReference>
<dbReference type="UniPathway" id="UPA00344"/>
<evidence type="ECO:0000256" key="6">
    <source>
        <dbReference type="RuleBase" id="RU365090"/>
    </source>
</evidence>
<dbReference type="PANTHER" id="PTHR10192:SF5">
    <property type="entry name" value="GEPHYRIN"/>
    <property type="match status" value="1"/>
</dbReference>
<dbReference type="InterPro" id="IPR001453">
    <property type="entry name" value="MoaB/Mog_dom"/>
</dbReference>
<dbReference type="InterPro" id="IPR036688">
    <property type="entry name" value="MoeA_C_domain_IV_sf"/>
</dbReference>
<dbReference type="SUPFAM" id="SSF63867">
    <property type="entry name" value="MoeA C-terminal domain-like"/>
    <property type="match status" value="1"/>
</dbReference>
<dbReference type="Pfam" id="PF03454">
    <property type="entry name" value="MoeA_C"/>
    <property type="match status" value="1"/>
</dbReference>
<comment type="function">
    <text evidence="1 6">Catalyzes the insertion of molybdate into adenylated molybdopterin with the concomitant release of AMP.</text>
</comment>
<comment type="pathway">
    <text evidence="2 6">Cofactor biosynthesis; molybdopterin biosynthesis.</text>
</comment>
<keyword evidence="6" id="KW-0808">Transferase</keyword>
<evidence type="ECO:0000256" key="1">
    <source>
        <dbReference type="ARBA" id="ARBA00002901"/>
    </source>
</evidence>
<keyword evidence="6" id="KW-0479">Metal-binding</keyword>